<dbReference type="PROSITE" id="PS50522">
    <property type="entry name" value="RDRP_PHAGE"/>
    <property type="match status" value="1"/>
</dbReference>
<evidence type="ECO:0000256" key="5">
    <source>
        <dbReference type="ARBA" id="ARBA00022953"/>
    </source>
</evidence>
<organism evidence="10">
    <name type="scientific">Shahe levi-like virus 2</name>
    <dbReference type="NCBI Taxonomy" id="1923427"/>
    <lineage>
        <taxon>Viruses</taxon>
        <taxon>Riboviria</taxon>
    </lineage>
</organism>
<dbReference type="GO" id="GO:0039694">
    <property type="term" value="P:viral RNA genome replication"/>
    <property type="evidence" value="ECO:0007669"/>
    <property type="project" value="InterPro"/>
</dbReference>
<evidence type="ECO:0000256" key="8">
    <source>
        <dbReference type="PIRSR" id="PIRSR605093-1"/>
    </source>
</evidence>
<evidence type="ECO:0000256" key="2">
    <source>
        <dbReference type="ARBA" id="ARBA00022679"/>
    </source>
</evidence>
<dbReference type="GO" id="GO:0003968">
    <property type="term" value="F:RNA-directed RNA polymerase activity"/>
    <property type="evidence" value="ECO:0007669"/>
    <property type="project" value="UniProtKB-EC"/>
</dbReference>
<evidence type="ECO:0000256" key="3">
    <source>
        <dbReference type="ARBA" id="ARBA00022695"/>
    </source>
</evidence>
<keyword evidence="8" id="KW-0460">Magnesium</keyword>
<reference evidence="10" key="1">
    <citation type="journal article" date="2016" name="Nature">
        <title>Redefining the invertebrate RNA virosphere.</title>
        <authorList>
            <person name="Shi M."/>
            <person name="Lin X.D."/>
            <person name="Tian J.H."/>
            <person name="Chen L.J."/>
            <person name="Chen X."/>
            <person name="Li C.X."/>
            <person name="Qin X.C."/>
            <person name="Li J."/>
            <person name="Cao J.P."/>
            <person name="Eden J.S."/>
            <person name="Buchmann J."/>
            <person name="Wang W."/>
            <person name="Xu J."/>
            <person name="Holmes E.C."/>
            <person name="Zhang Y.Z."/>
        </authorList>
    </citation>
    <scope>NUCLEOTIDE SEQUENCE</scope>
    <source>
        <strain evidence="10">SHWC0209c10970</strain>
    </source>
</reference>
<evidence type="ECO:0000256" key="1">
    <source>
        <dbReference type="ARBA" id="ARBA00012494"/>
    </source>
</evidence>
<protein>
    <recommendedName>
        <fullName evidence="1">RNA-directed RNA polymerase</fullName>
        <ecNumber evidence="1">2.7.7.48</ecNumber>
    </recommendedName>
    <alternativeName>
        <fullName evidence="6">RNA replicase beta chain</fullName>
    </alternativeName>
</protein>
<dbReference type="Pfam" id="PF03431">
    <property type="entry name" value="RNA_replicase_B"/>
    <property type="match status" value="1"/>
</dbReference>
<comment type="cofactor">
    <cofactor evidence="8">
        <name>Mg(2+)</name>
        <dbReference type="ChEBI" id="CHEBI:18420"/>
    </cofactor>
    <text evidence="8">Binds 2 Mg(2+) per subunit.</text>
</comment>
<dbReference type="InterPro" id="IPR007096">
    <property type="entry name" value="RNA-dir_Rpol_cat_phage"/>
</dbReference>
<evidence type="ECO:0000256" key="6">
    <source>
        <dbReference type="ARBA" id="ARBA00030248"/>
    </source>
</evidence>
<dbReference type="EC" id="2.7.7.48" evidence="1"/>
<feature type="binding site" evidence="8">
    <location>
        <position position="258"/>
    </location>
    <ligand>
        <name>Mg(2+)</name>
        <dbReference type="ChEBI" id="CHEBI:18420"/>
        <label>2</label>
    </ligand>
</feature>
<dbReference type="EMBL" id="KX883561">
    <property type="protein sequence ID" value="APG77179.1"/>
    <property type="molecule type" value="Genomic_RNA"/>
</dbReference>
<evidence type="ECO:0000256" key="4">
    <source>
        <dbReference type="ARBA" id="ARBA00022741"/>
    </source>
</evidence>
<accession>A0A1L3KIP4</accession>
<proteinExistence type="predicted"/>
<dbReference type="GO" id="GO:0046872">
    <property type="term" value="F:metal ion binding"/>
    <property type="evidence" value="ECO:0007669"/>
    <property type="project" value="UniProtKB-KW"/>
</dbReference>
<evidence type="ECO:0000259" key="9">
    <source>
        <dbReference type="PROSITE" id="PS50522"/>
    </source>
</evidence>
<comment type="catalytic activity">
    <reaction evidence="7">
        <text>RNA(n) + a ribonucleoside 5'-triphosphate = RNA(n+1) + diphosphate</text>
        <dbReference type="Rhea" id="RHEA:21248"/>
        <dbReference type="Rhea" id="RHEA-COMP:14527"/>
        <dbReference type="Rhea" id="RHEA-COMP:17342"/>
        <dbReference type="ChEBI" id="CHEBI:33019"/>
        <dbReference type="ChEBI" id="CHEBI:61557"/>
        <dbReference type="ChEBI" id="CHEBI:140395"/>
        <dbReference type="EC" id="2.7.7.48"/>
    </reaction>
</comment>
<keyword evidence="8" id="KW-0479">Metal-binding</keyword>
<keyword evidence="5" id="KW-0693">Viral RNA replication</keyword>
<feature type="binding site" evidence="8">
    <location>
        <position position="353"/>
    </location>
    <ligand>
        <name>Mg(2+)</name>
        <dbReference type="ChEBI" id="CHEBI:18420"/>
        <label>2</label>
    </ligand>
</feature>
<name>A0A1L3KIP4_9VIRU</name>
<dbReference type="SUPFAM" id="SSF56672">
    <property type="entry name" value="DNA/RNA polymerases"/>
    <property type="match status" value="1"/>
</dbReference>
<evidence type="ECO:0000313" key="10">
    <source>
        <dbReference type="EMBL" id="APG77179.1"/>
    </source>
</evidence>
<evidence type="ECO:0000256" key="7">
    <source>
        <dbReference type="ARBA" id="ARBA00048744"/>
    </source>
</evidence>
<feature type="domain" description="RdRp catalytic" evidence="9">
    <location>
        <begin position="243"/>
        <end position="384"/>
    </location>
</feature>
<dbReference type="InterPro" id="IPR043502">
    <property type="entry name" value="DNA/RNA_pol_sf"/>
</dbReference>
<feature type="binding site" evidence="8">
    <location>
        <position position="352"/>
    </location>
    <ligand>
        <name>Mg(2+)</name>
        <dbReference type="ChEBI" id="CHEBI:18420"/>
        <label>2</label>
    </ligand>
</feature>
<keyword evidence="4" id="KW-0547">Nucleotide-binding</keyword>
<keyword evidence="3" id="KW-0548">Nucleotidyltransferase</keyword>
<dbReference type="GO" id="GO:0000166">
    <property type="term" value="F:nucleotide binding"/>
    <property type="evidence" value="ECO:0007669"/>
    <property type="project" value="UniProtKB-KW"/>
</dbReference>
<sequence>MQHITKDSCARYKAAPEKLFPCLAASFEADFKELINFDLQRADPHSELFSREHYCGAALLSKLPKSATSASDRRTKAIEKFIASDDRLGDVNIDLLFFDEKEGYVAFARSLIKDLLGPVNDDWLDYVSFSGGASTSKTRLSSSTHNKFRVKSDITVDAVKHLLRSLPDSSPGRSMLTSMHGDQFYNLVEGNVLFTVPKNADIDRAAAKEPDWNMFLQKGVGSFIRNRLKKVGVYLEDQGFNNFWSCEGSKTGSHATLDLRSASDSISISLVHLLLPSDWAVLLDDLRSKYMDIDGSRRELNMFSSMGNGFTFELESLIFWALAKSVTTICSTRSDIPTVNNYGWNLCTVYGDDIIVPTFAASTLTNTLVSLGFLVNTEKSFVTGSFRESCGGHWFKGKDVKPFYIRKPIDRISRVIWLLNTLRRWSVIESLGICDPRFLPLWRKYRDFVPPHLWGGVQASSSSSLVTSHSRRYILSPRVLTSEVKDWASYADSLNRLSPSGETVIETGLFSVRMNKQHIEGDLYFWFENERKY</sequence>
<keyword evidence="2" id="KW-0808">Transferase</keyword>
<dbReference type="InterPro" id="IPR005093">
    <property type="entry name" value="RNArep_beta"/>
</dbReference>